<dbReference type="Pfam" id="PF00724">
    <property type="entry name" value="Oxidored_FMN"/>
    <property type="match status" value="1"/>
</dbReference>
<comment type="cofactor">
    <cofactor evidence="1">
        <name>FMN</name>
        <dbReference type="ChEBI" id="CHEBI:58210"/>
    </cofactor>
</comment>
<name>A0ABP7DKP0_9MICC</name>
<dbReference type="InterPro" id="IPR013785">
    <property type="entry name" value="Aldolase_TIM"/>
</dbReference>
<dbReference type="SUPFAM" id="SSF51395">
    <property type="entry name" value="FMN-linked oxidoreductases"/>
    <property type="match status" value="1"/>
</dbReference>
<keyword evidence="3" id="KW-0288">FMN</keyword>
<keyword evidence="5" id="KW-0560">Oxidoreductase</keyword>
<dbReference type="InterPro" id="IPR044152">
    <property type="entry name" value="YqjM-like"/>
</dbReference>
<dbReference type="EMBL" id="BAABEO010000036">
    <property type="protein sequence ID" value="GAA3704638.1"/>
    <property type="molecule type" value="Genomic_DNA"/>
</dbReference>
<dbReference type="Proteomes" id="UP001500752">
    <property type="component" value="Unassembled WGS sequence"/>
</dbReference>
<keyword evidence="2" id="KW-0285">Flavoprotein</keyword>
<dbReference type="PANTHER" id="PTHR43303">
    <property type="entry name" value="NADPH DEHYDROGENASE C23G7.10C-RELATED"/>
    <property type="match status" value="1"/>
</dbReference>
<accession>A0ABP7DKP0</accession>
<dbReference type="InterPro" id="IPR001155">
    <property type="entry name" value="OxRdtase_FMN_N"/>
</dbReference>
<evidence type="ECO:0000256" key="3">
    <source>
        <dbReference type="ARBA" id="ARBA00022643"/>
    </source>
</evidence>
<organism evidence="7 8">
    <name type="scientific">Arthrobacter ginkgonis</name>
    <dbReference type="NCBI Taxonomy" id="1630594"/>
    <lineage>
        <taxon>Bacteria</taxon>
        <taxon>Bacillati</taxon>
        <taxon>Actinomycetota</taxon>
        <taxon>Actinomycetes</taxon>
        <taxon>Micrococcales</taxon>
        <taxon>Micrococcaceae</taxon>
        <taxon>Arthrobacter</taxon>
    </lineage>
</organism>
<dbReference type="CDD" id="cd02932">
    <property type="entry name" value="OYE_YqiM_FMN"/>
    <property type="match status" value="1"/>
</dbReference>
<proteinExistence type="predicted"/>
<feature type="domain" description="NADH:flavin oxidoreductase/NADH oxidase N-terminal" evidence="6">
    <location>
        <begin position="4"/>
        <end position="342"/>
    </location>
</feature>
<evidence type="ECO:0000256" key="5">
    <source>
        <dbReference type="ARBA" id="ARBA00023002"/>
    </source>
</evidence>
<dbReference type="Gene3D" id="3.20.20.70">
    <property type="entry name" value="Aldolase class I"/>
    <property type="match status" value="1"/>
</dbReference>
<gene>
    <name evidence="7" type="ORF">GCM10023081_46150</name>
</gene>
<keyword evidence="4" id="KW-0521">NADP</keyword>
<keyword evidence="8" id="KW-1185">Reference proteome</keyword>
<evidence type="ECO:0000313" key="7">
    <source>
        <dbReference type="EMBL" id="GAA3704638.1"/>
    </source>
</evidence>
<evidence type="ECO:0000256" key="1">
    <source>
        <dbReference type="ARBA" id="ARBA00001917"/>
    </source>
</evidence>
<evidence type="ECO:0000313" key="8">
    <source>
        <dbReference type="Proteomes" id="UP001500752"/>
    </source>
</evidence>
<comment type="caution">
    <text evidence="7">The sequence shown here is derived from an EMBL/GenBank/DDBJ whole genome shotgun (WGS) entry which is preliminary data.</text>
</comment>
<evidence type="ECO:0000256" key="2">
    <source>
        <dbReference type="ARBA" id="ARBA00022630"/>
    </source>
</evidence>
<dbReference type="PANTHER" id="PTHR43303:SF4">
    <property type="entry name" value="NADPH DEHYDROGENASE C23G7.10C-RELATED"/>
    <property type="match status" value="1"/>
</dbReference>
<protein>
    <submittedName>
        <fullName evidence="7">NADH:flavin oxidoreductase/NADH oxidase</fullName>
    </submittedName>
</protein>
<evidence type="ECO:0000256" key="4">
    <source>
        <dbReference type="ARBA" id="ARBA00022857"/>
    </source>
</evidence>
<evidence type="ECO:0000259" key="6">
    <source>
        <dbReference type="Pfam" id="PF00724"/>
    </source>
</evidence>
<reference evidence="8" key="1">
    <citation type="journal article" date="2019" name="Int. J. Syst. Evol. Microbiol.">
        <title>The Global Catalogue of Microorganisms (GCM) 10K type strain sequencing project: providing services to taxonomists for standard genome sequencing and annotation.</title>
        <authorList>
            <consortium name="The Broad Institute Genomics Platform"/>
            <consortium name="The Broad Institute Genome Sequencing Center for Infectious Disease"/>
            <person name="Wu L."/>
            <person name="Ma J."/>
        </authorList>
    </citation>
    <scope>NUCLEOTIDE SEQUENCE [LARGE SCALE GENOMIC DNA]</scope>
    <source>
        <strain evidence="8">JCM 30742</strain>
    </source>
</reference>
<dbReference type="RefSeq" id="WP_345154726.1">
    <property type="nucleotide sequence ID" value="NZ_BAABEO010000036.1"/>
</dbReference>
<sequence>MTLLFSPLTLRRTSFKNRVWVAAMCQYSSEEGMPTDWHLVHYGAMARGGAGLVMTEATAVHPEGRISQADAGIWTDEQAVTYRRITDFIRAQGAQPAIQLAHAGRKASVTNTWSGNSYVGPADGGWEPVAPSPIAYPDGDKPVPRELTAAEVQELVESFAFAASRAVGLAGFEVIEIHAAHGYLIHEFLSPLTNRRDDAYGGSLEGRCKFLLDIVKAVREAVGPEIPVLVRFSATDWIEGGWSVEDTVQSAQWVRREGADLADISTAGLSTEQDIRIGPGYQVPFARQVKRAAGMATAAVGLITDPRQAEQILVDQSADVIMLGRELLRNPHWPLWAAHQLEADVAWPNPYHKAKFRRSAARI</sequence>